<dbReference type="EMBL" id="CP000473">
    <property type="protein sequence ID" value="ABJ83205.1"/>
    <property type="molecule type" value="Genomic_DNA"/>
</dbReference>
<evidence type="ECO:0000256" key="1">
    <source>
        <dbReference type="ARBA" id="ARBA00023002"/>
    </source>
</evidence>
<protein>
    <submittedName>
        <fullName evidence="4">Oxidoreductase domain protein</fullName>
    </submittedName>
</protein>
<dbReference type="Gene3D" id="3.30.360.10">
    <property type="entry name" value="Dihydrodipicolinate Reductase, domain 2"/>
    <property type="match status" value="1"/>
</dbReference>
<dbReference type="PANTHER" id="PTHR43818:SF11">
    <property type="entry name" value="BCDNA.GH03377"/>
    <property type="match status" value="1"/>
</dbReference>
<evidence type="ECO:0000259" key="3">
    <source>
        <dbReference type="Pfam" id="PF22725"/>
    </source>
</evidence>
<dbReference type="InParanoid" id="Q025W4"/>
<dbReference type="InterPro" id="IPR036291">
    <property type="entry name" value="NAD(P)-bd_dom_sf"/>
</dbReference>
<dbReference type="SUPFAM" id="SSF51735">
    <property type="entry name" value="NAD(P)-binding Rossmann-fold domains"/>
    <property type="match status" value="1"/>
</dbReference>
<reference evidence="4" key="1">
    <citation type="submission" date="2006-10" db="EMBL/GenBank/DDBJ databases">
        <title>Complete sequence of Solibacter usitatus Ellin6076.</title>
        <authorList>
            <consortium name="US DOE Joint Genome Institute"/>
            <person name="Copeland A."/>
            <person name="Lucas S."/>
            <person name="Lapidus A."/>
            <person name="Barry K."/>
            <person name="Detter J.C."/>
            <person name="Glavina del Rio T."/>
            <person name="Hammon N."/>
            <person name="Israni S."/>
            <person name="Dalin E."/>
            <person name="Tice H."/>
            <person name="Pitluck S."/>
            <person name="Thompson L.S."/>
            <person name="Brettin T."/>
            <person name="Bruce D."/>
            <person name="Han C."/>
            <person name="Tapia R."/>
            <person name="Gilna P."/>
            <person name="Schmutz J."/>
            <person name="Larimer F."/>
            <person name="Land M."/>
            <person name="Hauser L."/>
            <person name="Kyrpides N."/>
            <person name="Mikhailova N."/>
            <person name="Janssen P.H."/>
            <person name="Kuske C.R."/>
            <person name="Richardson P."/>
        </authorList>
    </citation>
    <scope>NUCLEOTIDE SEQUENCE</scope>
    <source>
        <strain evidence="4">Ellin6076</strain>
    </source>
</reference>
<dbReference type="GO" id="GO:0016491">
    <property type="term" value="F:oxidoreductase activity"/>
    <property type="evidence" value="ECO:0007669"/>
    <property type="project" value="UniProtKB-KW"/>
</dbReference>
<dbReference type="InterPro" id="IPR000683">
    <property type="entry name" value="Gfo/Idh/MocA-like_OxRdtase_N"/>
</dbReference>
<dbReference type="eggNOG" id="COG0673">
    <property type="taxonomic scope" value="Bacteria"/>
</dbReference>
<feature type="domain" description="Gfo/Idh/MocA-like oxidoreductase N-terminal" evidence="2">
    <location>
        <begin position="4"/>
        <end position="118"/>
    </location>
</feature>
<evidence type="ECO:0000259" key="2">
    <source>
        <dbReference type="Pfam" id="PF01408"/>
    </source>
</evidence>
<dbReference type="SUPFAM" id="SSF55347">
    <property type="entry name" value="Glyceraldehyde-3-phosphate dehydrogenase-like, C-terminal domain"/>
    <property type="match status" value="1"/>
</dbReference>
<dbReference type="HOGENOM" id="CLU_023194_17_2_0"/>
<evidence type="ECO:0000313" key="4">
    <source>
        <dbReference type="EMBL" id="ABJ83205.1"/>
    </source>
</evidence>
<dbReference type="FunCoup" id="Q025W4">
    <property type="interactions" value="217"/>
</dbReference>
<gene>
    <name evidence="4" type="ordered locus">Acid_2215</name>
</gene>
<feature type="domain" description="GFO/IDH/MocA-like oxidoreductase" evidence="3">
    <location>
        <begin position="131"/>
        <end position="279"/>
    </location>
</feature>
<sequence length="386" mass="43295">MRKFKTALFGTGFVGRVHLEGIRRLGYVQLYAIGEPQIEKANQLAAEFGAERTEADYRRILEDPAVDAVHICTPNALHFPIAKDALQAGKHVICEKPLATSVAQAQELVKIAAETKRRNCTFHNLRFYPMVQHMRRMVEDGDLGNIMVVQGTYSQDWLLYDTDWNWRLDSKFNGPSRCLADIGSHWCDMAEHVTGQRITSVCADLATFHKTRKQPKGPIETFAGKTLSPDDYIETPIDTEDMGAVVFRMGNGARGAFTASQVSAGCKNRLSIEIFGSKSGVMWNQERPDELWIGNRNTNNQIIIKDPSLLKPAAKSFADLPGGHSEGYDDTFKQVFRRFYKSIEEPDAKPEYPQFVDGLRQLSILEAELESNAKHGWADVPPFQAA</sequence>
<dbReference type="Pfam" id="PF01408">
    <property type="entry name" value="GFO_IDH_MocA"/>
    <property type="match status" value="1"/>
</dbReference>
<dbReference type="GO" id="GO:0000166">
    <property type="term" value="F:nucleotide binding"/>
    <property type="evidence" value="ECO:0007669"/>
    <property type="project" value="InterPro"/>
</dbReference>
<proteinExistence type="predicted"/>
<name>Q025W4_SOLUE</name>
<dbReference type="PANTHER" id="PTHR43818">
    <property type="entry name" value="BCDNA.GH03377"/>
    <property type="match status" value="1"/>
</dbReference>
<dbReference type="STRING" id="234267.Acid_2215"/>
<dbReference type="InterPro" id="IPR055170">
    <property type="entry name" value="GFO_IDH_MocA-like_dom"/>
</dbReference>
<dbReference type="KEGG" id="sus:Acid_2215"/>
<dbReference type="AlphaFoldDB" id="Q025W4"/>
<dbReference type="Pfam" id="PF22725">
    <property type="entry name" value="GFO_IDH_MocA_C3"/>
    <property type="match status" value="1"/>
</dbReference>
<keyword evidence="1" id="KW-0560">Oxidoreductase</keyword>
<dbReference type="Gene3D" id="3.40.50.720">
    <property type="entry name" value="NAD(P)-binding Rossmann-like Domain"/>
    <property type="match status" value="1"/>
</dbReference>
<accession>Q025W4</accession>
<dbReference type="OrthoDB" id="9815825at2"/>
<dbReference type="InterPro" id="IPR050463">
    <property type="entry name" value="Gfo/Idh/MocA_oxidrdct_glycsds"/>
</dbReference>
<organism evidence="4">
    <name type="scientific">Solibacter usitatus (strain Ellin6076)</name>
    <dbReference type="NCBI Taxonomy" id="234267"/>
    <lineage>
        <taxon>Bacteria</taxon>
        <taxon>Pseudomonadati</taxon>
        <taxon>Acidobacteriota</taxon>
        <taxon>Terriglobia</taxon>
        <taxon>Bryobacterales</taxon>
        <taxon>Solibacteraceae</taxon>
        <taxon>Candidatus Solibacter</taxon>
    </lineage>
</organism>